<name>A0A7V3ZU86_UNCW3</name>
<sequence length="406" mass="47529">MGIFFYFLLVSYFSQADLYGEFILTKEIGSFVPFQNTFFSLLSQKKSLLFLENSNKIILYGERLFKPLIFDVEGNYLGYLETSFYYAKKFQYKDKELIAIPFGNVLKLYHFKNKTFSLYQQLRLNEYIISFDFFKKREDSFLVVLSLNDKEENKIRIYDQKFRLLAEKAIKEKIFVNNLFDTLILGIAEDFKKIILWNSQLKTLWEFHLKSLSITDFVVSDSFLILTASDKNKEKGRVYFLTLENGKIFKTFPEGSFYLLGFSGVKVCDLDNDGIKEMSLSAFGKKGEVLIFKWAREKLILKKRLSFLPQIPVRPEVNTFLLAADDFIDDKNKNKELLLLVTYEQKNFLPLPNNFIAGSILLLDNKLKDIAQLELISPISDYLVVNKKNKKENVLVVLAEKLKFYE</sequence>
<dbReference type="SUPFAM" id="SSF50978">
    <property type="entry name" value="WD40 repeat-like"/>
    <property type="match status" value="1"/>
</dbReference>
<protein>
    <submittedName>
        <fullName evidence="1">Uncharacterized protein</fullName>
    </submittedName>
</protein>
<reference evidence="1" key="1">
    <citation type="journal article" date="2020" name="mSystems">
        <title>Genome- and Community-Level Interaction Insights into Carbon Utilization and Element Cycling Functions of Hydrothermarchaeota in Hydrothermal Sediment.</title>
        <authorList>
            <person name="Zhou Z."/>
            <person name="Liu Y."/>
            <person name="Xu W."/>
            <person name="Pan J."/>
            <person name="Luo Z.H."/>
            <person name="Li M."/>
        </authorList>
    </citation>
    <scope>NUCLEOTIDE SEQUENCE [LARGE SCALE GENOMIC DNA]</scope>
    <source>
        <strain evidence="1">SpSt-697</strain>
    </source>
</reference>
<accession>A0A7V3ZU86</accession>
<dbReference type="AlphaFoldDB" id="A0A7V3ZU86"/>
<gene>
    <name evidence="1" type="ORF">ENU74_01055</name>
</gene>
<organism evidence="1">
    <name type="scientific">candidate division WOR-3 bacterium</name>
    <dbReference type="NCBI Taxonomy" id="2052148"/>
    <lineage>
        <taxon>Bacteria</taxon>
        <taxon>Bacteria division WOR-3</taxon>
    </lineage>
</organism>
<comment type="caution">
    <text evidence="1">The sequence shown here is derived from an EMBL/GenBank/DDBJ whole genome shotgun (WGS) entry which is preliminary data.</text>
</comment>
<proteinExistence type="predicted"/>
<evidence type="ECO:0000313" key="1">
    <source>
        <dbReference type="EMBL" id="HGK63178.1"/>
    </source>
</evidence>
<dbReference type="EMBL" id="DTDR01000035">
    <property type="protein sequence ID" value="HGK63178.1"/>
    <property type="molecule type" value="Genomic_DNA"/>
</dbReference>
<dbReference type="InterPro" id="IPR036322">
    <property type="entry name" value="WD40_repeat_dom_sf"/>
</dbReference>